<dbReference type="InterPro" id="IPR039418">
    <property type="entry name" value="LexA-like"/>
</dbReference>
<dbReference type="PROSITE" id="PS51831">
    <property type="entry name" value="HD"/>
    <property type="match status" value="1"/>
</dbReference>
<evidence type="ECO:0000256" key="1">
    <source>
        <dbReference type="ARBA" id="ARBA00022801"/>
    </source>
</evidence>
<dbReference type="InterPro" id="IPR006674">
    <property type="entry name" value="HD_domain"/>
</dbReference>
<dbReference type="Proteomes" id="UP000287394">
    <property type="component" value="Chromosome"/>
</dbReference>
<dbReference type="InterPro" id="IPR015927">
    <property type="entry name" value="Peptidase_S24_S26A/B/C"/>
</dbReference>
<dbReference type="CDD" id="cd00077">
    <property type="entry name" value="HDc"/>
    <property type="match status" value="1"/>
</dbReference>
<dbReference type="FunCoup" id="A0A402D1V2">
    <property type="interactions" value="1"/>
</dbReference>
<dbReference type="InterPro" id="IPR012340">
    <property type="entry name" value="NA-bd_OB-fold"/>
</dbReference>
<evidence type="ECO:0000313" key="2">
    <source>
        <dbReference type="EMBL" id="BDI30085.1"/>
    </source>
</evidence>
<dbReference type="GO" id="GO:0016787">
    <property type="term" value="F:hydrolase activity"/>
    <property type="evidence" value="ECO:0007669"/>
    <property type="project" value="UniProtKB-KW"/>
</dbReference>
<name>A0A402D1V2_9BACT</name>
<dbReference type="Gene3D" id="1.10.3210.10">
    <property type="entry name" value="Hypothetical protein af1432"/>
    <property type="match status" value="1"/>
</dbReference>
<gene>
    <name evidence="2" type="ORF">CCAX7_21360</name>
</gene>
<keyword evidence="3" id="KW-1185">Reference proteome</keyword>
<dbReference type="Gene3D" id="2.10.109.10">
    <property type="entry name" value="Umud Fragment, subunit A"/>
    <property type="match status" value="1"/>
</dbReference>
<dbReference type="PANTHER" id="PTHR37294">
    <property type="entry name" value="3'-5' EXORIBONUCLEASE YHAM"/>
    <property type="match status" value="1"/>
</dbReference>
<proteinExistence type="predicted"/>
<sequence>MKRQFAKGLQVNDEVDDVFVVAGFTLHEPPGKKRRLEILLQDHTGQCTAVRWDPSLSEHVDVRHFTYVYARGRVAEFNGSRQLHLTDWLRPCAKPADESLYHWARCEPAAQLSARLDDYIRQVTHPGLRALLTKTFSGAFREKFALSPAAKSAHHAFSHGLMQHSLEVTDLAVSIVDGAVRWRTSDLSRDLIIAGALLHDIGKVYELEQGGDGYQYTRQGHLMGHTMLGYRKVAALLGRMDNISEEMSDALQHIILSHHGRLDYGAPVTPRFPEALIVHMADDLSAKLYMMWETQQNASSDFVKNFFFDNAQLYTGSRGHIPPGIAETAPLPNAPSEPAAAPMSPMIPAPLPAREIAEPARLPVFQFRTGPATAEHRFETRRIQMYGDIAAGPPRETGEEPTEYYDIDAAGLNPSDSYFLLTIDGESMSGDGLRPGDLILLRRQESAQSGDLVAAWFADDRATVKRFHRSPGGEVTLLPSNPDFAPIPVPDPSALQIHGKVVGIARSGDGIGA</sequence>
<keyword evidence="1" id="KW-0378">Hydrolase</keyword>
<dbReference type="EMBL" id="AP025739">
    <property type="protein sequence ID" value="BDI30085.1"/>
    <property type="molecule type" value="Genomic_DNA"/>
</dbReference>
<dbReference type="PANTHER" id="PTHR37294:SF1">
    <property type="entry name" value="3'-5' EXORIBONUCLEASE YHAM"/>
    <property type="match status" value="1"/>
</dbReference>
<dbReference type="CDD" id="cd06529">
    <property type="entry name" value="S24_LexA-like"/>
    <property type="match status" value="1"/>
</dbReference>
<dbReference type="KEGG" id="ccot:CCAX7_21360"/>
<dbReference type="SUPFAM" id="SSF51306">
    <property type="entry name" value="LexA/Signal peptidase"/>
    <property type="match status" value="1"/>
</dbReference>
<reference evidence="2 3" key="1">
    <citation type="journal article" date="2019" name="Int. J. Syst. Evol. Microbiol.">
        <title>Capsulimonas corticalis gen. nov., sp. nov., an aerobic capsulated bacterium, of a novel bacterial order, Capsulimonadales ord. nov., of the class Armatimonadia of the phylum Armatimonadetes.</title>
        <authorList>
            <person name="Li J."/>
            <person name="Kudo C."/>
            <person name="Tonouchi A."/>
        </authorList>
    </citation>
    <scope>NUCLEOTIDE SEQUENCE [LARGE SCALE GENOMIC DNA]</scope>
    <source>
        <strain evidence="2 3">AX-7</strain>
    </source>
</reference>
<organism evidence="2 3">
    <name type="scientific">Capsulimonas corticalis</name>
    <dbReference type="NCBI Taxonomy" id="2219043"/>
    <lineage>
        <taxon>Bacteria</taxon>
        <taxon>Bacillati</taxon>
        <taxon>Armatimonadota</taxon>
        <taxon>Armatimonadia</taxon>
        <taxon>Capsulimonadales</taxon>
        <taxon>Capsulimonadaceae</taxon>
        <taxon>Capsulimonas</taxon>
    </lineage>
</organism>
<dbReference type="AlphaFoldDB" id="A0A402D1V2"/>
<dbReference type="Pfam" id="PF01966">
    <property type="entry name" value="HD"/>
    <property type="match status" value="1"/>
</dbReference>
<dbReference type="InterPro" id="IPR050798">
    <property type="entry name" value="YhaM_exoribonuc/phosphodiest"/>
</dbReference>
<dbReference type="GO" id="GO:0031125">
    <property type="term" value="P:rRNA 3'-end processing"/>
    <property type="evidence" value="ECO:0007669"/>
    <property type="project" value="TreeGrafter"/>
</dbReference>
<dbReference type="NCBIfam" id="TIGR00277">
    <property type="entry name" value="HDIG"/>
    <property type="match status" value="1"/>
</dbReference>
<dbReference type="InterPro" id="IPR006675">
    <property type="entry name" value="HDIG_dom"/>
</dbReference>
<dbReference type="SMART" id="SM00471">
    <property type="entry name" value="HDc"/>
    <property type="match status" value="1"/>
</dbReference>
<evidence type="ECO:0000313" key="3">
    <source>
        <dbReference type="Proteomes" id="UP000287394"/>
    </source>
</evidence>
<dbReference type="InterPro" id="IPR036286">
    <property type="entry name" value="LexA/Signal_pep-like_sf"/>
</dbReference>
<dbReference type="RefSeq" id="WP_165864478.1">
    <property type="nucleotide sequence ID" value="NZ_AP025739.1"/>
</dbReference>
<dbReference type="SUPFAM" id="SSF109604">
    <property type="entry name" value="HD-domain/PDEase-like"/>
    <property type="match status" value="1"/>
</dbReference>
<dbReference type="Pfam" id="PF00717">
    <property type="entry name" value="Peptidase_S24"/>
    <property type="match status" value="1"/>
</dbReference>
<dbReference type="Gene3D" id="2.40.50.140">
    <property type="entry name" value="Nucleic acid-binding proteins"/>
    <property type="match status" value="1"/>
</dbReference>
<accession>A0A402D1V2</accession>
<protein>
    <submittedName>
        <fullName evidence="2">Uncharacterized protein</fullName>
    </submittedName>
</protein>
<dbReference type="InterPro" id="IPR003607">
    <property type="entry name" value="HD/PDEase_dom"/>
</dbReference>